<evidence type="ECO:0000259" key="1">
    <source>
        <dbReference type="PROSITE" id="PS50206"/>
    </source>
</evidence>
<dbReference type="HOGENOM" id="CLU_089574_13_3_7"/>
<dbReference type="EMBL" id="AZHW01000656">
    <property type="protein sequence ID" value="ETW97505.1"/>
    <property type="molecule type" value="Genomic_DNA"/>
</dbReference>
<feature type="domain" description="Rhodanese" evidence="1">
    <location>
        <begin position="33"/>
        <end position="123"/>
    </location>
</feature>
<organism evidence="2 3">
    <name type="scientific">Entotheonella factor</name>
    <dbReference type="NCBI Taxonomy" id="1429438"/>
    <lineage>
        <taxon>Bacteria</taxon>
        <taxon>Pseudomonadati</taxon>
        <taxon>Nitrospinota/Tectimicrobiota group</taxon>
        <taxon>Candidatus Tectimicrobiota</taxon>
        <taxon>Candidatus Entotheonellia</taxon>
        <taxon>Candidatus Entotheonellales</taxon>
        <taxon>Candidatus Entotheonellaceae</taxon>
        <taxon>Candidatus Entotheonella</taxon>
    </lineage>
</organism>
<dbReference type="SMART" id="SM00450">
    <property type="entry name" value="RHOD"/>
    <property type="match status" value="1"/>
</dbReference>
<dbReference type="Proteomes" id="UP000019141">
    <property type="component" value="Unassembled WGS sequence"/>
</dbReference>
<dbReference type="PANTHER" id="PTHR43031">
    <property type="entry name" value="FAD-DEPENDENT OXIDOREDUCTASE"/>
    <property type="match status" value="1"/>
</dbReference>
<dbReference type="PANTHER" id="PTHR43031:SF1">
    <property type="entry name" value="PYRIDINE NUCLEOTIDE-DISULPHIDE OXIDOREDUCTASE"/>
    <property type="match status" value="1"/>
</dbReference>
<dbReference type="InterPro" id="IPR050229">
    <property type="entry name" value="GlpE_sulfurtransferase"/>
</dbReference>
<protein>
    <recommendedName>
        <fullName evidence="1">Rhodanese domain-containing protein</fullName>
    </recommendedName>
</protein>
<comment type="caution">
    <text evidence="2">The sequence shown here is derived from an EMBL/GenBank/DDBJ whole genome shotgun (WGS) entry which is preliminary data.</text>
</comment>
<dbReference type="InterPro" id="IPR036873">
    <property type="entry name" value="Rhodanese-like_dom_sf"/>
</dbReference>
<reference evidence="2 3" key="1">
    <citation type="journal article" date="2014" name="Nature">
        <title>An environmental bacterial taxon with a large and distinct metabolic repertoire.</title>
        <authorList>
            <person name="Wilson M.C."/>
            <person name="Mori T."/>
            <person name="Ruckert C."/>
            <person name="Uria A.R."/>
            <person name="Helf M.J."/>
            <person name="Takada K."/>
            <person name="Gernert C."/>
            <person name="Steffens U.A."/>
            <person name="Heycke N."/>
            <person name="Schmitt S."/>
            <person name="Rinke C."/>
            <person name="Helfrich E.J."/>
            <person name="Brachmann A.O."/>
            <person name="Gurgui C."/>
            <person name="Wakimoto T."/>
            <person name="Kracht M."/>
            <person name="Crusemann M."/>
            <person name="Hentschel U."/>
            <person name="Abe I."/>
            <person name="Matsunaga S."/>
            <person name="Kalinowski J."/>
            <person name="Takeyama H."/>
            <person name="Piel J."/>
        </authorList>
    </citation>
    <scope>NUCLEOTIDE SEQUENCE [LARGE SCALE GENOMIC DNA]</scope>
    <source>
        <strain evidence="3">TSY1</strain>
    </source>
</reference>
<evidence type="ECO:0000313" key="2">
    <source>
        <dbReference type="EMBL" id="ETW97505.1"/>
    </source>
</evidence>
<dbReference type="InterPro" id="IPR001763">
    <property type="entry name" value="Rhodanese-like_dom"/>
</dbReference>
<dbReference type="SUPFAM" id="SSF52821">
    <property type="entry name" value="Rhodanese/Cell cycle control phosphatase"/>
    <property type="match status" value="1"/>
</dbReference>
<name>W4LIG6_ENTF1</name>
<dbReference type="Pfam" id="PF00581">
    <property type="entry name" value="Rhodanese"/>
    <property type="match status" value="1"/>
</dbReference>
<dbReference type="Gene3D" id="3.40.250.10">
    <property type="entry name" value="Rhodanese-like domain"/>
    <property type="match status" value="1"/>
</dbReference>
<dbReference type="PROSITE" id="PS50206">
    <property type="entry name" value="RHODANESE_3"/>
    <property type="match status" value="1"/>
</dbReference>
<sequence length="125" mass="13820">MVPVCILMIAVAAMVSGQTQQISQQELLQRIEGKQEMLLIDVRTTGEFSVGRVPGAVNIPLNELAERVGEIRPHHDKGVILYCESGRRAGVAERVLREAGLDNIRQLEGNMSAWRQSQLPMETGK</sequence>
<keyword evidence="3" id="KW-1185">Reference proteome</keyword>
<dbReference type="AlphaFoldDB" id="W4LIG6"/>
<proteinExistence type="predicted"/>
<dbReference type="CDD" id="cd00158">
    <property type="entry name" value="RHOD"/>
    <property type="match status" value="1"/>
</dbReference>
<evidence type="ECO:0000313" key="3">
    <source>
        <dbReference type="Proteomes" id="UP000019141"/>
    </source>
</evidence>
<accession>W4LIG6</accession>
<gene>
    <name evidence="2" type="ORF">ETSY1_22390</name>
</gene>